<dbReference type="GO" id="GO:0010971">
    <property type="term" value="P:positive regulation of G2/M transition of mitotic cell cycle"/>
    <property type="evidence" value="ECO:0007669"/>
    <property type="project" value="TreeGrafter"/>
</dbReference>
<organism evidence="10 11">
    <name type="scientific">Ceutorhynchus assimilis</name>
    <name type="common">cabbage seed weevil</name>
    <dbReference type="NCBI Taxonomy" id="467358"/>
    <lineage>
        <taxon>Eukaryota</taxon>
        <taxon>Metazoa</taxon>
        <taxon>Ecdysozoa</taxon>
        <taxon>Arthropoda</taxon>
        <taxon>Hexapoda</taxon>
        <taxon>Insecta</taxon>
        <taxon>Pterygota</taxon>
        <taxon>Neoptera</taxon>
        <taxon>Endopterygota</taxon>
        <taxon>Coleoptera</taxon>
        <taxon>Polyphaga</taxon>
        <taxon>Cucujiformia</taxon>
        <taxon>Curculionidae</taxon>
        <taxon>Ceutorhynchinae</taxon>
        <taxon>Ceutorhynchus</taxon>
    </lineage>
</organism>
<feature type="compositionally biased region" description="Basic and acidic residues" evidence="8">
    <location>
        <begin position="196"/>
        <end position="209"/>
    </location>
</feature>
<dbReference type="Proteomes" id="UP001152799">
    <property type="component" value="Chromosome 1"/>
</dbReference>
<name>A0A9N9MD53_9CUCU</name>
<protein>
    <recommendedName>
        <fullName evidence="2">protein-tyrosine-phosphatase</fullName>
        <ecNumber evidence="2">3.1.3.48</ecNumber>
    </recommendedName>
</protein>
<evidence type="ECO:0000256" key="6">
    <source>
        <dbReference type="ARBA" id="ARBA00023306"/>
    </source>
</evidence>
<dbReference type="SUPFAM" id="SSF52821">
    <property type="entry name" value="Rhodanese/Cell cycle control phosphatase"/>
    <property type="match status" value="1"/>
</dbReference>
<accession>A0A9N9MD53</accession>
<dbReference type="GO" id="GO:0110032">
    <property type="term" value="P:positive regulation of G2/MI transition of meiotic cell cycle"/>
    <property type="evidence" value="ECO:0007669"/>
    <property type="project" value="TreeGrafter"/>
</dbReference>
<dbReference type="EMBL" id="OU892277">
    <property type="protein sequence ID" value="CAG9759286.1"/>
    <property type="molecule type" value="Genomic_DNA"/>
</dbReference>
<evidence type="ECO:0000313" key="11">
    <source>
        <dbReference type="Proteomes" id="UP001152799"/>
    </source>
</evidence>
<dbReference type="GO" id="GO:0032502">
    <property type="term" value="P:developmental process"/>
    <property type="evidence" value="ECO:0007669"/>
    <property type="project" value="UniProtKB-ARBA"/>
</dbReference>
<evidence type="ECO:0000256" key="4">
    <source>
        <dbReference type="ARBA" id="ARBA00022801"/>
    </source>
</evidence>
<dbReference type="GO" id="GO:0010256">
    <property type="term" value="P:endomembrane system organization"/>
    <property type="evidence" value="ECO:0007669"/>
    <property type="project" value="UniProtKB-ARBA"/>
</dbReference>
<keyword evidence="4" id="KW-0378">Hydrolase</keyword>
<feature type="region of interest" description="Disordered" evidence="8">
    <location>
        <begin position="432"/>
        <end position="454"/>
    </location>
</feature>
<evidence type="ECO:0000256" key="8">
    <source>
        <dbReference type="SAM" id="MobiDB-lite"/>
    </source>
</evidence>
<dbReference type="FunFam" id="3.40.250.10:FF:000036">
    <property type="entry name" value="M-phase inducer phosphatase"/>
    <property type="match status" value="1"/>
</dbReference>
<dbReference type="GO" id="GO:0051301">
    <property type="term" value="P:cell division"/>
    <property type="evidence" value="ECO:0007669"/>
    <property type="project" value="UniProtKB-KW"/>
</dbReference>
<evidence type="ECO:0000256" key="5">
    <source>
        <dbReference type="ARBA" id="ARBA00022912"/>
    </source>
</evidence>
<keyword evidence="11" id="KW-1185">Reference proteome</keyword>
<proteinExistence type="inferred from homology"/>
<keyword evidence="6" id="KW-0131">Cell cycle</keyword>
<dbReference type="InterPro" id="IPR001763">
    <property type="entry name" value="Rhodanese-like_dom"/>
</dbReference>
<dbReference type="GO" id="GO:0005634">
    <property type="term" value="C:nucleus"/>
    <property type="evidence" value="ECO:0007669"/>
    <property type="project" value="TreeGrafter"/>
</dbReference>
<evidence type="ECO:0000256" key="1">
    <source>
        <dbReference type="ARBA" id="ARBA00011065"/>
    </source>
</evidence>
<gene>
    <name evidence="10" type="ORF">CEUTPL_LOCUS39</name>
</gene>
<keyword evidence="3" id="KW-0132">Cell division</keyword>
<keyword evidence="5" id="KW-0904">Protein phosphatase</keyword>
<dbReference type="InterPro" id="IPR000751">
    <property type="entry name" value="MPI_Phosphatase"/>
</dbReference>
<dbReference type="OrthoDB" id="26523at2759"/>
<evidence type="ECO:0000256" key="3">
    <source>
        <dbReference type="ARBA" id="ARBA00022618"/>
    </source>
</evidence>
<dbReference type="CDD" id="cd01530">
    <property type="entry name" value="Cdc25"/>
    <property type="match status" value="1"/>
</dbReference>
<evidence type="ECO:0000256" key="7">
    <source>
        <dbReference type="ARBA" id="ARBA00051722"/>
    </source>
</evidence>
<dbReference type="GO" id="GO:0004725">
    <property type="term" value="F:protein tyrosine phosphatase activity"/>
    <property type="evidence" value="ECO:0007669"/>
    <property type="project" value="UniProtKB-EC"/>
</dbReference>
<dbReference type="PANTHER" id="PTHR10828:SF76">
    <property type="entry name" value="M-PHASE INDUCER PHOSPHATASE"/>
    <property type="match status" value="1"/>
</dbReference>
<dbReference type="EC" id="3.1.3.48" evidence="2"/>
<reference evidence="10" key="1">
    <citation type="submission" date="2022-01" db="EMBL/GenBank/DDBJ databases">
        <authorList>
            <person name="King R."/>
        </authorList>
    </citation>
    <scope>NUCLEOTIDE SEQUENCE</scope>
</reference>
<dbReference type="Gene3D" id="3.40.250.10">
    <property type="entry name" value="Rhodanese-like domain"/>
    <property type="match status" value="1"/>
</dbReference>
<evidence type="ECO:0000256" key="2">
    <source>
        <dbReference type="ARBA" id="ARBA00013064"/>
    </source>
</evidence>
<dbReference type="PROSITE" id="PS50206">
    <property type="entry name" value="RHODANESE_3"/>
    <property type="match status" value="1"/>
</dbReference>
<dbReference type="GO" id="GO:0005737">
    <property type="term" value="C:cytoplasm"/>
    <property type="evidence" value="ECO:0007669"/>
    <property type="project" value="TreeGrafter"/>
</dbReference>
<comment type="similarity">
    <text evidence="1">Belongs to the MPI phosphatase family.</text>
</comment>
<dbReference type="PRINTS" id="PR00716">
    <property type="entry name" value="MPIPHPHTASE"/>
</dbReference>
<feature type="region of interest" description="Disordered" evidence="8">
    <location>
        <begin position="187"/>
        <end position="209"/>
    </location>
</feature>
<dbReference type="GO" id="GO:0000086">
    <property type="term" value="P:G2/M transition of mitotic cell cycle"/>
    <property type="evidence" value="ECO:0007669"/>
    <property type="project" value="TreeGrafter"/>
</dbReference>
<sequence length="454" mass="51764">MWYPMNDACDTCKLSLSRKRASRAGSESPFLEDKTLSPVKNEDMSLFDGVPSAPVTCTSGSPGCPHRRTWDDMDPSSQDSGFHGELARFNSYGSPSRGLLSSSFGSVSVCSIEDDFLEDFADIEPLEKQPTLQEDLKLTSVPLAIKSRPEEKSSPKDTIIRPLFRRALSLQNTGTFATPSKVRTSLFGLNDDNEDNKENKVSFKRTEPPTDLENKLIKRSKFFKELSAPHSQASRPMKALFKRQFSATEESIMCAVKRSSDEPDLIGDFSKSYCLPLTPGRHQDLKSITAETLVKLMKGEFGEKIESFKIVDCRYPYEFVGGHIKGALNIYTKEQINELLQANRNVCTNANKRHILVFHCEFSSERGPNLYRYLRKEDRTKNMSDYPALHYPEIYLLEGGYKSFYQQFADLCVPIAYKEMLHPDHEEDLRHFRQKSKTWNADTRQRPARSLKRL</sequence>
<dbReference type="GO" id="GO:0009794">
    <property type="term" value="P:regulation of mitotic cell cycle, embryonic"/>
    <property type="evidence" value="ECO:0007669"/>
    <property type="project" value="UniProtKB-ARBA"/>
</dbReference>
<comment type="catalytic activity">
    <reaction evidence="7">
        <text>O-phospho-L-tyrosyl-[protein] + H2O = L-tyrosyl-[protein] + phosphate</text>
        <dbReference type="Rhea" id="RHEA:10684"/>
        <dbReference type="Rhea" id="RHEA-COMP:10136"/>
        <dbReference type="Rhea" id="RHEA-COMP:20101"/>
        <dbReference type="ChEBI" id="CHEBI:15377"/>
        <dbReference type="ChEBI" id="CHEBI:43474"/>
        <dbReference type="ChEBI" id="CHEBI:46858"/>
        <dbReference type="ChEBI" id="CHEBI:61978"/>
        <dbReference type="EC" id="3.1.3.48"/>
    </reaction>
</comment>
<dbReference type="PANTHER" id="PTHR10828">
    <property type="entry name" value="M-PHASE INDUCER PHOSPHATASE DUAL SPECIFICITY PHOSPHATASE CDC25"/>
    <property type="match status" value="1"/>
</dbReference>
<evidence type="ECO:0000313" key="10">
    <source>
        <dbReference type="EMBL" id="CAG9759286.1"/>
    </source>
</evidence>
<dbReference type="InterPro" id="IPR036873">
    <property type="entry name" value="Rhodanese-like_dom_sf"/>
</dbReference>
<dbReference type="AlphaFoldDB" id="A0A9N9MD53"/>
<evidence type="ECO:0000259" key="9">
    <source>
        <dbReference type="PROSITE" id="PS50206"/>
    </source>
</evidence>
<dbReference type="Pfam" id="PF00581">
    <property type="entry name" value="Rhodanese"/>
    <property type="match status" value="1"/>
</dbReference>
<dbReference type="SMART" id="SM00450">
    <property type="entry name" value="RHOD"/>
    <property type="match status" value="1"/>
</dbReference>
<feature type="domain" description="Rhodanese" evidence="9">
    <location>
        <begin position="304"/>
        <end position="413"/>
    </location>
</feature>